<gene>
    <name evidence="2" type="ORF">C1H84_16455</name>
</gene>
<protein>
    <submittedName>
        <fullName evidence="2">Uncharacterized protein</fullName>
    </submittedName>
</protein>
<accession>A0A365Y9G3</accession>
<sequence length="158" mass="16947">MTEIKKSAWGRMRSGGNTRTLLLLSFGGGLAAALGVAALVAAAGPEERFLATLLAFGFSFWLPFSALLWVLLVDRGTMRDAPRNVEDSVEYRWSERASAGVFRDMLVLLGAGAAVLSVLEVAIDLTLRWPLHLVLAGLVVLAMVDFGIRMQLSKGAEG</sequence>
<feature type="transmembrane region" description="Helical" evidence="1">
    <location>
        <begin position="105"/>
        <end position="123"/>
    </location>
</feature>
<proteinExistence type="predicted"/>
<dbReference type="EMBL" id="POAF01000010">
    <property type="protein sequence ID" value="RBL99036.1"/>
    <property type="molecule type" value="Genomic_DNA"/>
</dbReference>
<feature type="transmembrane region" description="Helical" evidence="1">
    <location>
        <begin position="129"/>
        <end position="148"/>
    </location>
</feature>
<dbReference type="Proteomes" id="UP000252167">
    <property type="component" value="Unassembled WGS sequence"/>
</dbReference>
<keyword evidence="1" id="KW-0812">Transmembrane</keyword>
<reference evidence="2 3" key="1">
    <citation type="submission" date="2018-01" db="EMBL/GenBank/DDBJ databases">
        <title>Glutamicibacter soli strain NHPC-3 Whole genome sequence and assembly.</title>
        <authorList>
            <person name="Choudhury P."/>
            <person name="Gupta D."/>
            <person name="Sengupta K."/>
            <person name="Jawed A."/>
            <person name="Sultana N."/>
            <person name="Saha P."/>
        </authorList>
    </citation>
    <scope>NUCLEOTIDE SEQUENCE [LARGE SCALE GENOMIC DNA]</scope>
    <source>
        <strain evidence="2 3">NHPC-3</strain>
    </source>
</reference>
<feature type="transmembrane region" description="Helical" evidence="1">
    <location>
        <begin position="49"/>
        <end position="73"/>
    </location>
</feature>
<keyword evidence="3" id="KW-1185">Reference proteome</keyword>
<comment type="caution">
    <text evidence="2">The sequence shown here is derived from an EMBL/GenBank/DDBJ whole genome shotgun (WGS) entry which is preliminary data.</text>
</comment>
<feature type="transmembrane region" description="Helical" evidence="1">
    <location>
        <begin position="21"/>
        <end position="43"/>
    </location>
</feature>
<evidence type="ECO:0000313" key="2">
    <source>
        <dbReference type="EMBL" id="RBL99036.1"/>
    </source>
</evidence>
<dbReference type="RefSeq" id="WP_113608008.1">
    <property type="nucleotide sequence ID" value="NZ_CM125969.1"/>
</dbReference>
<evidence type="ECO:0000256" key="1">
    <source>
        <dbReference type="SAM" id="Phobius"/>
    </source>
</evidence>
<dbReference type="AlphaFoldDB" id="A0A365Y9G3"/>
<evidence type="ECO:0000313" key="3">
    <source>
        <dbReference type="Proteomes" id="UP000252167"/>
    </source>
</evidence>
<name>A0A365Y9G3_9MICC</name>
<keyword evidence="1" id="KW-0472">Membrane</keyword>
<keyword evidence="1" id="KW-1133">Transmembrane helix</keyword>
<organism evidence="2 3">
    <name type="scientific">Glutamicibacter soli</name>
    <dbReference type="NCBI Taxonomy" id="453836"/>
    <lineage>
        <taxon>Bacteria</taxon>
        <taxon>Bacillati</taxon>
        <taxon>Actinomycetota</taxon>
        <taxon>Actinomycetes</taxon>
        <taxon>Micrococcales</taxon>
        <taxon>Micrococcaceae</taxon>
        <taxon>Glutamicibacter</taxon>
    </lineage>
</organism>